<gene>
    <name evidence="2" type="ORF">K6T79_09665</name>
</gene>
<reference evidence="2 3" key="1">
    <citation type="submission" date="2023-12" db="EMBL/GenBank/DDBJ databases">
        <title>Description of new species of Mycobacterium terrae complex isolated from sewage at the Sao Paulo Zoological Park Foundation in Brazil.</title>
        <authorList>
            <person name="Romagnoli C.L."/>
            <person name="Conceicao E.C."/>
            <person name="Machado E."/>
            <person name="Barreto L.B.P.F."/>
            <person name="Sharma A."/>
            <person name="Silva N.M."/>
            <person name="Marques L.E."/>
            <person name="Juliana M.A."/>
            <person name="Lourenco M.C.S."/>
            <person name="Digiampietri L.A."/>
            <person name="Suffys P.N."/>
            <person name="Viana-Niero C."/>
        </authorList>
    </citation>
    <scope>NUCLEOTIDE SEQUENCE [LARGE SCALE GENOMIC DNA]</scope>
    <source>
        <strain evidence="2 3">MYC098</strain>
    </source>
</reference>
<dbReference type="Proteomes" id="UP001299596">
    <property type="component" value="Unassembled WGS sequence"/>
</dbReference>
<evidence type="ECO:0008006" key="4">
    <source>
        <dbReference type="Google" id="ProtNLM"/>
    </source>
</evidence>
<feature type="region of interest" description="Disordered" evidence="1">
    <location>
        <begin position="82"/>
        <end position="105"/>
    </location>
</feature>
<evidence type="ECO:0000256" key="1">
    <source>
        <dbReference type="SAM" id="MobiDB-lite"/>
    </source>
</evidence>
<keyword evidence="3" id="KW-1185">Reference proteome</keyword>
<feature type="region of interest" description="Disordered" evidence="1">
    <location>
        <begin position="163"/>
        <end position="183"/>
    </location>
</feature>
<feature type="compositionally biased region" description="Basic and acidic residues" evidence="1">
    <location>
        <begin position="82"/>
        <end position="92"/>
    </location>
</feature>
<evidence type="ECO:0000313" key="3">
    <source>
        <dbReference type="Proteomes" id="UP001299596"/>
    </source>
</evidence>
<accession>A0ABU5XGM5</accession>
<organism evidence="2 3">
    <name type="scientific">[Mycobacterium] crassicus</name>
    <dbReference type="NCBI Taxonomy" id="2872309"/>
    <lineage>
        <taxon>Bacteria</taxon>
        <taxon>Bacillati</taxon>
        <taxon>Actinomycetota</taxon>
        <taxon>Actinomycetes</taxon>
        <taxon>Mycobacteriales</taxon>
        <taxon>Mycobacteriaceae</taxon>
        <taxon>Mycolicibacter</taxon>
    </lineage>
</organism>
<comment type="caution">
    <text evidence="2">The sequence shown here is derived from an EMBL/GenBank/DDBJ whole genome shotgun (WGS) entry which is preliminary data.</text>
</comment>
<protein>
    <recommendedName>
        <fullName evidence="4">Tail assembly chaperone</fullName>
    </recommendedName>
</protein>
<proteinExistence type="predicted"/>
<dbReference type="EMBL" id="JAYJJR010000005">
    <property type="protein sequence ID" value="MEB3021313.1"/>
    <property type="molecule type" value="Genomic_DNA"/>
</dbReference>
<sequence>MTENPETARIPEPEKRLHVVNAVDAREQASEALSFLASEFRRVKPDAKHPEGELFEIPHKDLFDPEQQDRYEQLLHEIRDYDREPEVPEVRTSDGTLIRAARPGDLIEPHQKDGKLIRPTWSERLGIVLWGKDGAARFRKGGGNFNEISLVWGRQAHALRKWREADSKSADSDSGMAPAADSD</sequence>
<name>A0ABU5XGM5_9MYCO</name>
<evidence type="ECO:0000313" key="2">
    <source>
        <dbReference type="EMBL" id="MEB3021313.1"/>
    </source>
</evidence>
<dbReference type="RefSeq" id="WP_225406305.1">
    <property type="nucleotide sequence ID" value="NZ_JAYJJR010000005.1"/>
</dbReference>